<dbReference type="GO" id="GO:0016787">
    <property type="term" value="F:hydrolase activity"/>
    <property type="evidence" value="ECO:0007669"/>
    <property type="project" value="InterPro"/>
</dbReference>
<dbReference type="InterPro" id="IPR044925">
    <property type="entry name" value="His-Me_finger_sf"/>
</dbReference>
<accession>A0A166X2X0</accession>
<dbReference type="PATRIC" id="fig|1365250.3.peg.2042"/>
<dbReference type="Pfam" id="PF01223">
    <property type="entry name" value="Endonuclease_NS"/>
    <property type="match status" value="1"/>
</dbReference>
<protein>
    <recommendedName>
        <fullName evidence="7">Endonuclease</fullName>
    </recommendedName>
</protein>
<feature type="domain" description="ENPP1-3/EXOG-like endonuclease/phosphodiesterase" evidence="3">
    <location>
        <begin position="43"/>
        <end position="257"/>
    </location>
</feature>
<feature type="domain" description="DNA/RNA non-specific endonuclease/pyrophosphatase/phosphodiesterase" evidence="4">
    <location>
        <begin position="42"/>
        <end position="257"/>
    </location>
</feature>
<dbReference type="GO" id="GO:0003676">
    <property type="term" value="F:nucleic acid binding"/>
    <property type="evidence" value="ECO:0007669"/>
    <property type="project" value="InterPro"/>
</dbReference>
<dbReference type="GO" id="GO:0004519">
    <property type="term" value="F:endonuclease activity"/>
    <property type="evidence" value="ECO:0007669"/>
    <property type="project" value="TreeGrafter"/>
</dbReference>
<sequence>MRKGYQENFLTNFSLALPQPSLALEGDILQPPGLSHGQKVVPYIHFSLLMSISTKQAIYSAANVDNSAQQTISGGKGRKWFIDERVGRENQITNDAYTGTPWDRGHLTRRTAVTWGSYNTALEASNDSCAYTNASMQHKHFNEDEWRVPELAVAKFKLAKGNKLVVMTGPIFTTCDRYFTKGIGFTPVRIPSAFWKAITYVAINGDLVTSAYIFFQDTDTLKTTKAKQRIQLRHFRVTTTELQLWTGLVFDEQMFDSNPLKFYDGPETIRVSELKDLSTKTKALLAAGVATAQTIKAARHKMKLDSLYELVDELSWY</sequence>
<dbReference type="PANTHER" id="PTHR13966:SF5">
    <property type="entry name" value="ENDONUCLEASE G, MITOCHONDRIAL"/>
    <property type="match status" value="1"/>
</dbReference>
<dbReference type="Gene3D" id="3.40.570.10">
    <property type="entry name" value="Extracellular Endonuclease, subunit A"/>
    <property type="match status" value="1"/>
</dbReference>
<dbReference type="InterPro" id="IPR044929">
    <property type="entry name" value="DNA/RNA_non-sp_Endonuclease_sf"/>
</dbReference>
<evidence type="ECO:0000259" key="3">
    <source>
        <dbReference type="SMART" id="SM00477"/>
    </source>
</evidence>
<evidence type="ECO:0008006" key="7">
    <source>
        <dbReference type="Google" id="ProtNLM"/>
    </source>
</evidence>
<keyword evidence="6" id="KW-1185">Reference proteome</keyword>
<organism evidence="5 6">
    <name type="scientific">Pseudoalteromonas luteoviolacea DSM 6061</name>
    <dbReference type="NCBI Taxonomy" id="1365250"/>
    <lineage>
        <taxon>Bacteria</taxon>
        <taxon>Pseudomonadati</taxon>
        <taxon>Pseudomonadota</taxon>
        <taxon>Gammaproteobacteria</taxon>
        <taxon>Alteromonadales</taxon>
        <taxon>Pseudoalteromonadaceae</taxon>
        <taxon>Pseudoalteromonas</taxon>
    </lineage>
</organism>
<evidence type="ECO:0000256" key="2">
    <source>
        <dbReference type="PIRSR" id="PIRSR640255-2"/>
    </source>
</evidence>
<dbReference type="SMART" id="SM00892">
    <property type="entry name" value="Endonuclease_NS"/>
    <property type="match status" value="1"/>
</dbReference>
<dbReference type="AlphaFoldDB" id="A0A166X2X0"/>
<dbReference type="InterPro" id="IPR001604">
    <property type="entry name" value="Endo_G_ENPP1-like_dom"/>
</dbReference>
<dbReference type="EMBL" id="AUYB01000099">
    <property type="protein sequence ID" value="KZN39540.1"/>
    <property type="molecule type" value="Genomic_DNA"/>
</dbReference>
<dbReference type="PANTHER" id="PTHR13966">
    <property type="entry name" value="ENDONUCLEASE RELATED"/>
    <property type="match status" value="1"/>
</dbReference>
<evidence type="ECO:0000313" key="6">
    <source>
        <dbReference type="Proteomes" id="UP000076643"/>
    </source>
</evidence>
<dbReference type="InterPro" id="IPR020821">
    <property type="entry name" value="ENPP1-3/EXOG-like_nuc-like"/>
</dbReference>
<comment type="caution">
    <text evidence="5">The sequence shown here is derived from an EMBL/GenBank/DDBJ whole genome shotgun (WGS) entry which is preliminary data.</text>
</comment>
<name>A0A166X2X0_9GAMM</name>
<dbReference type="SUPFAM" id="SSF54060">
    <property type="entry name" value="His-Me finger endonucleases"/>
    <property type="match status" value="1"/>
</dbReference>
<dbReference type="GO" id="GO:0046872">
    <property type="term" value="F:metal ion binding"/>
    <property type="evidence" value="ECO:0007669"/>
    <property type="project" value="UniProtKB-KW"/>
</dbReference>
<dbReference type="SMART" id="SM00477">
    <property type="entry name" value="NUC"/>
    <property type="match status" value="1"/>
</dbReference>
<evidence type="ECO:0000313" key="5">
    <source>
        <dbReference type="EMBL" id="KZN39540.1"/>
    </source>
</evidence>
<keyword evidence="2" id="KW-0479">Metal-binding</keyword>
<gene>
    <name evidence="5" type="ORF">N475_14070</name>
</gene>
<feature type="binding site" evidence="2">
    <location>
        <position position="142"/>
    </location>
    <ligand>
        <name>Mg(2+)</name>
        <dbReference type="ChEBI" id="CHEBI:18420"/>
        <note>catalytic</note>
    </ligand>
</feature>
<evidence type="ECO:0000256" key="1">
    <source>
        <dbReference type="PIRSR" id="PIRSR640255-1"/>
    </source>
</evidence>
<proteinExistence type="predicted"/>
<dbReference type="RefSeq" id="WP_063365174.1">
    <property type="nucleotide sequence ID" value="NZ_AQHB01000039.1"/>
</dbReference>
<evidence type="ECO:0000259" key="4">
    <source>
        <dbReference type="SMART" id="SM00892"/>
    </source>
</evidence>
<dbReference type="Proteomes" id="UP000076643">
    <property type="component" value="Unassembled WGS sequence"/>
</dbReference>
<dbReference type="InterPro" id="IPR040255">
    <property type="entry name" value="Non-specific_endonuclease"/>
</dbReference>
<reference evidence="5 6" key="1">
    <citation type="submission" date="2013-07" db="EMBL/GenBank/DDBJ databases">
        <title>Comparative Genomic and Metabolomic Analysis of Twelve Strains of Pseudoalteromonas luteoviolacea.</title>
        <authorList>
            <person name="Vynne N.G."/>
            <person name="Mansson M."/>
            <person name="Gram L."/>
        </authorList>
    </citation>
    <scope>NUCLEOTIDE SEQUENCE [LARGE SCALE GENOMIC DNA]</scope>
    <source>
        <strain evidence="5 6">DSM 6061</strain>
    </source>
</reference>
<feature type="active site" description="Proton acceptor" evidence="1">
    <location>
        <position position="106"/>
    </location>
</feature>